<gene>
    <name evidence="2" type="ORF">GSOID_T00020343001</name>
</gene>
<feature type="compositionally biased region" description="Polar residues" evidence="1">
    <location>
        <begin position="74"/>
        <end position="85"/>
    </location>
</feature>
<feature type="region of interest" description="Disordered" evidence="1">
    <location>
        <begin position="44"/>
        <end position="117"/>
    </location>
</feature>
<feature type="compositionally biased region" description="Pro residues" evidence="1">
    <location>
        <begin position="54"/>
        <end position="64"/>
    </location>
</feature>
<organism evidence="2">
    <name type="scientific">Oikopleura dioica</name>
    <name type="common">Tunicate</name>
    <dbReference type="NCBI Taxonomy" id="34765"/>
    <lineage>
        <taxon>Eukaryota</taxon>
        <taxon>Metazoa</taxon>
        <taxon>Chordata</taxon>
        <taxon>Tunicata</taxon>
        <taxon>Appendicularia</taxon>
        <taxon>Copelata</taxon>
        <taxon>Oikopleuridae</taxon>
        <taxon>Oikopleura</taxon>
    </lineage>
</organism>
<feature type="compositionally biased region" description="Polar residues" evidence="1">
    <location>
        <begin position="415"/>
        <end position="425"/>
    </location>
</feature>
<feature type="compositionally biased region" description="Basic and acidic residues" evidence="1">
    <location>
        <begin position="311"/>
        <end position="320"/>
    </location>
</feature>
<feature type="compositionally biased region" description="Basic and acidic residues" evidence="1">
    <location>
        <begin position="438"/>
        <end position="455"/>
    </location>
</feature>
<feature type="compositionally biased region" description="Polar residues" evidence="1">
    <location>
        <begin position="94"/>
        <end position="112"/>
    </location>
</feature>
<proteinExistence type="predicted"/>
<feature type="compositionally biased region" description="Polar residues" evidence="1">
    <location>
        <begin position="1"/>
        <end position="11"/>
    </location>
</feature>
<dbReference type="Proteomes" id="UP000011014">
    <property type="component" value="Unassembled WGS sequence"/>
</dbReference>
<feature type="region of interest" description="Disordered" evidence="1">
    <location>
        <begin position="1"/>
        <end position="25"/>
    </location>
</feature>
<reference evidence="2" key="1">
    <citation type="journal article" date="2010" name="Science">
        <title>Plasticity of animal genome architecture unmasked by rapid evolution of a pelagic tunicate.</title>
        <authorList>
            <person name="Denoeud F."/>
            <person name="Henriet S."/>
            <person name="Mungpakdee S."/>
            <person name="Aury J.M."/>
            <person name="Da Silva C."/>
            <person name="Brinkmann H."/>
            <person name="Mikhaleva J."/>
            <person name="Olsen L.C."/>
            <person name="Jubin C."/>
            <person name="Canestro C."/>
            <person name="Bouquet J.M."/>
            <person name="Danks G."/>
            <person name="Poulain J."/>
            <person name="Campsteijn C."/>
            <person name="Adamski M."/>
            <person name="Cross I."/>
            <person name="Yadetie F."/>
            <person name="Muffato M."/>
            <person name="Louis A."/>
            <person name="Butcher S."/>
            <person name="Tsagkogeorga G."/>
            <person name="Konrad A."/>
            <person name="Singh S."/>
            <person name="Jensen M.F."/>
            <person name="Cong E.H."/>
            <person name="Eikeseth-Otteraa H."/>
            <person name="Noel B."/>
            <person name="Anthouard V."/>
            <person name="Porcel B.M."/>
            <person name="Kachouri-Lafond R."/>
            <person name="Nishino A."/>
            <person name="Ugolini M."/>
            <person name="Chourrout P."/>
            <person name="Nishida H."/>
            <person name="Aasland R."/>
            <person name="Huzurbazar S."/>
            <person name="Westhof E."/>
            <person name="Delsuc F."/>
            <person name="Lehrach H."/>
            <person name="Reinhardt R."/>
            <person name="Weissenbach J."/>
            <person name="Roy S.W."/>
            <person name="Artiguenave F."/>
            <person name="Postlethwait J.H."/>
            <person name="Manak J.R."/>
            <person name="Thompson E.M."/>
            <person name="Jaillon O."/>
            <person name="Du Pasquier L."/>
            <person name="Boudinot P."/>
            <person name="Liberles D.A."/>
            <person name="Volff J.N."/>
            <person name="Philippe H."/>
            <person name="Lenhard B."/>
            <person name="Roest Crollius H."/>
            <person name="Wincker P."/>
            <person name="Chourrout D."/>
        </authorList>
    </citation>
    <scope>NUCLEOTIDE SEQUENCE [LARGE SCALE GENOMIC DNA]</scope>
</reference>
<dbReference type="EMBL" id="FN655641">
    <property type="protein sequence ID" value="CBY39757.1"/>
    <property type="molecule type" value="Genomic_DNA"/>
</dbReference>
<sequence length="455" mass="49943">PTNNGIKSGQRSTDDRSLVTQICGQEDSFSAKWRPVASRISGLDEIFGLDEPEPIPINPSPTQPSPLQQPSSSGLQNSTPSSIQGNELGLELTPQHSSSGKQDISPHTSEALSTHDPCTPLAAIPALNPMNEWIKDVKSEVVDDDLFGTNSMSQKVLKKEIITITTTKIYYLNGREIAKRTKTKNSESNTTIMMSPAELERKTIKPTNSLQAMIMREEEQAPVQSNNSLTEKGFVQLRLEDIKKSPGYMDDSIASSSAHQPKLQHDASEVIGIDEDNDDQPLDNLDFDANPGSSGTFQSPTPLEIPAELTQKIHETESIKNEFMNAQQEENKSRKSIPVLVPPPVLGLNLKSDLPQMPKLVPCPSPRRPQSAGSSRKSPSRKRKSSPAHTELPVNTPIIQPTVLQPPKLSAITPLKTTMSSSDNEQPQKEPPIIGTDQKWRNQSDKVIDRLVRKG</sequence>
<evidence type="ECO:0000313" key="2">
    <source>
        <dbReference type="EMBL" id="CBY39757.1"/>
    </source>
</evidence>
<evidence type="ECO:0000256" key="1">
    <source>
        <dbReference type="SAM" id="MobiDB-lite"/>
    </source>
</evidence>
<protein>
    <submittedName>
        <fullName evidence="2">Uncharacterized protein</fullName>
    </submittedName>
</protein>
<feature type="non-terminal residue" evidence="2">
    <location>
        <position position="1"/>
    </location>
</feature>
<dbReference type="AlphaFoldDB" id="E4YWC2"/>
<name>E4YWC2_OIKDI</name>
<feature type="compositionally biased region" description="Polar residues" evidence="1">
    <location>
        <begin position="291"/>
        <end position="301"/>
    </location>
</feature>
<feature type="region of interest" description="Disordered" evidence="1">
    <location>
        <begin position="274"/>
        <end position="455"/>
    </location>
</feature>
<accession>E4YWC2</accession>